<keyword evidence="2" id="KW-1185">Reference proteome</keyword>
<reference evidence="1" key="3">
    <citation type="submission" date="2021-05" db="UniProtKB">
        <authorList>
            <consortium name="EnsemblPlants"/>
        </authorList>
    </citation>
    <scope>IDENTIFICATION</scope>
    <source>
        <strain evidence="1">cv. B73</strain>
    </source>
</reference>
<dbReference type="Pfam" id="PF07797">
    <property type="entry name" value="DUF1639"/>
    <property type="match status" value="1"/>
</dbReference>
<dbReference type="EnsemblPlants" id="Zm00001eb236020_T001">
    <property type="protein sequence ID" value="Zm00001eb236020_P001"/>
    <property type="gene ID" value="Zm00001eb236020"/>
</dbReference>
<evidence type="ECO:0000313" key="2">
    <source>
        <dbReference type="Proteomes" id="UP000007305"/>
    </source>
</evidence>
<organism evidence="1 2">
    <name type="scientific">Zea mays</name>
    <name type="common">Maize</name>
    <dbReference type="NCBI Taxonomy" id="4577"/>
    <lineage>
        <taxon>Eukaryota</taxon>
        <taxon>Viridiplantae</taxon>
        <taxon>Streptophyta</taxon>
        <taxon>Embryophyta</taxon>
        <taxon>Tracheophyta</taxon>
        <taxon>Spermatophyta</taxon>
        <taxon>Magnoliopsida</taxon>
        <taxon>Liliopsida</taxon>
        <taxon>Poales</taxon>
        <taxon>Poaceae</taxon>
        <taxon>PACMAD clade</taxon>
        <taxon>Panicoideae</taxon>
        <taxon>Andropogonodae</taxon>
        <taxon>Andropogoneae</taxon>
        <taxon>Tripsacinae</taxon>
        <taxon>Zea</taxon>
    </lineage>
</organism>
<proteinExistence type="predicted"/>
<dbReference type="Proteomes" id="UP000007305">
    <property type="component" value="Chromosome 5"/>
</dbReference>
<reference evidence="2" key="1">
    <citation type="journal article" date="2009" name="Science">
        <title>The B73 maize genome: complexity, diversity, and dynamics.</title>
        <authorList>
            <person name="Schnable P.S."/>
            <person name="Ware D."/>
            <person name="Fulton R.S."/>
            <person name="Stein J.C."/>
            <person name="Wei F."/>
            <person name="Pasternak S."/>
            <person name="Liang C."/>
            <person name="Zhang J."/>
            <person name="Fulton L."/>
            <person name="Graves T.A."/>
            <person name="Minx P."/>
            <person name="Reily A.D."/>
            <person name="Courtney L."/>
            <person name="Kruchowski S.S."/>
            <person name="Tomlinson C."/>
            <person name="Strong C."/>
            <person name="Delehaunty K."/>
            <person name="Fronick C."/>
            <person name="Courtney B."/>
            <person name="Rock S.M."/>
            <person name="Belter E."/>
            <person name="Du F."/>
            <person name="Kim K."/>
            <person name="Abbott R.M."/>
            <person name="Cotton M."/>
            <person name="Levy A."/>
            <person name="Marchetto P."/>
            <person name="Ochoa K."/>
            <person name="Jackson S.M."/>
            <person name="Gillam B."/>
            <person name="Chen W."/>
            <person name="Yan L."/>
            <person name="Higginbotham J."/>
            <person name="Cardenas M."/>
            <person name="Waligorski J."/>
            <person name="Applebaum E."/>
            <person name="Phelps L."/>
            <person name="Falcone J."/>
            <person name="Kanchi K."/>
            <person name="Thane T."/>
            <person name="Scimone A."/>
            <person name="Thane N."/>
            <person name="Henke J."/>
            <person name="Wang T."/>
            <person name="Ruppert J."/>
            <person name="Shah N."/>
            <person name="Rotter K."/>
            <person name="Hodges J."/>
            <person name="Ingenthron E."/>
            <person name="Cordes M."/>
            <person name="Kohlberg S."/>
            <person name="Sgro J."/>
            <person name="Delgado B."/>
            <person name="Mead K."/>
            <person name="Chinwalla A."/>
            <person name="Leonard S."/>
            <person name="Crouse K."/>
            <person name="Collura K."/>
            <person name="Kudrna D."/>
            <person name="Currie J."/>
            <person name="He R."/>
            <person name="Angelova A."/>
            <person name="Rajasekar S."/>
            <person name="Mueller T."/>
            <person name="Lomeli R."/>
            <person name="Scara G."/>
            <person name="Ko A."/>
            <person name="Delaney K."/>
            <person name="Wissotski M."/>
            <person name="Lopez G."/>
            <person name="Campos D."/>
            <person name="Braidotti M."/>
            <person name="Ashley E."/>
            <person name="Golser W."/>
            <person name="Kim H."/>
            <person name="Lee S."/>
            <person name="Lin J."/>
            <person name="Dujmic Z."/>
            <person name="Kim W."/>
            <person name="Talag J."/>
            <person name="Zuccolo A."/>
            <person name="Fan C."/>
            <person name="Sebastian A."/>
            <person name="Kramer M."/>
            <person name="Spiegel L."/>
            <person name="Nascimento L."/>
            <person name="Zutavern T."/>
            <person name="Miller B."/>
            <person name="Ambroise C."/>
            <person name="Muller S."/>
            <person name="Spooner W."/>
            <person name="Narechania A."/>
            <person name="Ren L."/>
            <person name="Wei S."/>
            <person name="Kumari S."/>
            <person name="Faga B."/>
            <person name="Levy M.J."/>
            <person name="McMahan L."/>
            <person name="Van Buren P."/>
            <person name="Vaughn M.W."/>
            <person name="Ying K."/>
            <person name="Yeh C.-T."/>
            <person name="Emrich S.J."/>
            <person name="Jia Y."/>
            <person name="Kalyanaraman A."/>
            <person name="Hsia A.-P."/>
            <person name="Barbazuk W.B."/>
            <person name="Baucom R.S."/>
            <person name="Brutnell T.P."/>
            <person name="Carpita N.C."/>
            <person name="Chaparro C."/>
            <person name="Chia J.-M."/>
            <person name="Deragon J.-M."/>
            <person name="Estill J.C."/>
            <person name="Fu Y."/>
            <person name="Jeddeloh J.A."/>
            <person name="Han Y."/>
            <person name="Lee H."/>
            <person name="Li P."/>
            <person name="Lisch D.R."/>
            <person name="Liu S."/>
            <person name="Liu Z."/>
            <person name="Nagel D.H."/>
            <person name="McCann M.C."/>
            <person name="SanMiguel P."/>
            <person name="Myers A.M."/>
            <person name="Nettleton D."/>
            <person name="Nguyen J."/>
            <person name="Penning B.W."/>
            <person name="Ponnala L."/>
            <person name="Schneider K.L."/>
            <person name="Schwartz D.C."/>
            <person name="Sharma A."/>
            <person name="Soderlund C."/>
            <person name="Springer N.M."/>
            <person name="Sun Q."/>
            <person name="Wang H."/>
            <person name="Waterman M."/>
            <person name="Westerman R."/>
            <person name="Wolfgruber T.K."/>
            <person name="Yang L."/>
            <person name="Yu Y."/>
            <person name="Zhang L."/>
            <person name="Zhou S."/>
            <person name="Zhu Q."/>
            <person name="Bennetzen J.L."/>
            <person name="Dawe R.K."/>
            <person name="Jiang J."/>
            <person name="Jiang N."/>
            <person name="Presting G.G."/>
            <person name="Wessler S.R."/>
            <person name="Aluru S."/>
            <person name="Martienssen R.A."/>
            <person name="Clifton S.W."/>
            <person name="McCombie W.R."/>
            <person name="Wing R.A."/>
            <person name="Wilson R.K."/>
        </authorList>
    </citation>
    <scope>NUCLEOTIDE SEQUENCE [LARGE SCALE GENOMIC DNA]</scope>
    <source>
        <strain evidence="2">cv. B73</strain>
    </source>
</reference>
<protein>
    <submittedName>
        <fullName evidence="1">Uncharacterized protein</fullName>
    </submittedName>
</protein>
<dbReference type="Gramene" id="Zm00001eb236020_T001">
    <property type="protein sequence ID" value="Zm00001eb236020_P001"/>
    <property type="gene ID" value="Zm00001eb236020"/>
</dbReference>
<dbReference type="AlphaFoldDB" id="A0A804PFV2"/>
<accession>A0A804PFV2</accession>
<dbReference type="InParanoid" id="A0A804PFV2"/>
<sequence>MSSNPQIIVQALCAIAPKPNTLEPSVDGRKEVRTMENLGGSMPRRSLRVRPGKDGHLGIVSLKLTDEEIAEDLYAMTGELPRGHPRRRLSQAQIMLNKLVPGAPLAGMAPETYPMCQKKN</sequence>
<dbReference type="InterPro" id="IPR012438">
    <property type="entry name" value="DUF1639"/>
</dbReference>
<evidence type="ECO:0000313" key="1">
    <source>
        <dbReference type="EnsemblPlants" id="Zm00001eb236020_P001"/>
    </source>
</evidence>
<reference evidence="1" key="2">
    <citation type="submission" date="2019-07" db="EMBL/GenBank/DDBJ databases">
        <authorList>
            <person name="Seetharam A."/>
            <person name="Woodhouse M."/>
            <person name="Cannon E."/>
        </authorList>
    </citation>
    <scope>NUCLEOTIDE SEQUENCE [LARGE SCALE GENOMIC DNA]</scope>
    <source>
        <strain evidence="1">cv. B73</strain>
    </source>
</reference>
<name>A0A804PFV2_MAIZE</name>